<dbReference type="KEGG" id="acp:A2cp1_2973"/>
<evidence type="ECO:0000313" key="3">
    <source>
        <dbReference type="EMBL" id="ACL66310.1"/>
    </source>
</evidence>
<dbReference type="AlphaFoldDB" id="B8JFD3"/>
<feature type="chain" id="PRO_5002875019" evidence="1">
    <location>
        <begin position="27"/>
        <end position="586"/>
    </location>
</feature>
<dbReference type="Gene3D" id="2.60.40.10">
    <property type="entry name" value="Immunoglobulins"/>
    <property type="match status" value="1"/>
</dbReference>
<protein>
    <submittedName>
        <fullName evidence="3">PKD domain containing protein</fullName>
    </submittedName>
</protein>
<dbReference type="InterPro" id="IPR012334">
    <property type="entry name" value="Pectin_lyas_fold"/>
</dbReference>
<evidence type="ECO:0000313" key="4">
    <source>
        <dbReference type="Proteomes" id="UP000007089"/>
    </source>
</evidence>
<sequence>MTARGLAWRAALAALATGAAASVAHAANPAGAGAPEPAPMTTANRASGVAPLAVFFDAVDTQQEGPASPFVWRSGVQQPRDPEAAEYVWDFGDAGAGAWRTTGLSRNAATGYTTAHVYETPGVYTATLTVTDAAGARRTYRQRITVSAFAGKTYYVAASGNDRNPGTSPDAPFATFERGFAAVNGGPNRRLLLRRGDSFSTGGVTLTAPGPGIIGAYGEGARPVLKVTTGADGGIIIRAPDWRVMDLDLVGPGANVDRDTAIGYANVIQTVNALVLRVRSTQFRVGFGNGDWKPIYATPHDGNAWVDCEATAEKAGGMYVGGRRLAILGNDLHDLSSTHALRVWQAHKAVIAHNRLWNPGGTRHALKLHGPGHGDGRPETRWVTVTDNLVRGKVWSLAVGPQDGEKDERVSHVVLERNRTHGEASVQVDLLIWARDVMVRNNVFDGTGASKYYTAVLVGRRGIEPDPEGVRVVNNTIVRTDAADAFAVVRLEPGARGVVVRNNLASAPLSRHPTLVQGETIPGLLQDHNLLTTSAAFVDPAREDYRLLPRSPAVDAGAATVEVHADFAGAPRPRGAAPDVGAYESH</sequence>
<dbReference type="InterPro" id="IPR035986">
    <property type="entry name" value="PKD_dom_sf"/>
</dbReference>
<reference evidence="3" key="1">
    <citation type="submission" date="2009-01" db="EMBL/GenBank/DDBJ databases">
        <title>Complete sequence of Anaeromyxobacter dehalogenans 2CP-1.</title>
        <authorList>
            <consortium name="US DOE Joint Genome Institute"/>
            <person name="Lucas S."/>
            <person name="Copeland A."/>
            <person name="Lapidus A."/>
            <person name="Glavina del Rio T."/>
            <person name="Dalin E."/>
            <person name="Tice H."/>
            <person name="Bruce D."/>
            <person name="Goodwin L."/>
            <person name="Pitluck S."/>
            <person name="Saunders E."/>
            <person name="Brettin T."/>
            <person name="Detter J.C."/>
            <person name="Han C."/>
            <person name="Larimer F."/>
            <person name="Land M."/>
            <person name="Hauser L."/>
            <person name="Kyrpides N."/>
            <person name="Ovchinnikova G."/>
            <person name="Beliaev A.S."/>
            <person name="Richardson P."/>
        </authorList>
    </citation>
    <scope>NUCLEOTIDE SEQUENCE</scope>
    <source>
        <strain evidence="3">2CP-1</strain>
    </source>
</reference>
<evidence type="ECO:0000256" key="1">
    <source>
        <dbReference type="SAM" id="SignalP"/>
    </source>
</evidence>
<dbReference type="HOGENOM" id="CLU_465146_0_0_7"/>
<dbReference type="InterPro" id="IPR011050">
    <property type="entry name" value="Pectin_lyase_fold/virulence"/>
</dbReference>
<dbReference type="InterPro" id="IPR013783">
    <property type="entry name" value="Ig-like_fold"/>
</dbReference>
<gene>
    <name evidence="3" type="ordered locus">A2cp1_2973</name>
</gene>
<dbReference type="SUPFAM" id="SSF49299">
    <property type="entry name" value="PKD domain"/>
    <property type="match status" value="1"/>
</dbReference>
<dbReference type="SUPFAM" id="SSF51126">
    <property type="entry name" value="Pectin lyase-like"/>
    <property type="match status" value="1"/>
</dbReference>
<proteinExistence type="predicted"/>
<dbReference type="PROSITE" id="PS50093">
    <property type="entry name" value="PKD"/>
    <property type="match status" value="1"/>
</dbReference>
<dbReference type="CDD" id="cd00146">
    <property type="entry name" value="PKD"/>
    <property type="match status" value="1"/>
</dbReference>
<dbReference type="RefSeq" id="WP_012634042.1">
    <property type="nucleotide sequence ID" value="NC_011891.1"/>
</dbReference>
<dbReference type="Pfam" id="PF18911">
    <property type="entry name" value="PKD_4"/>
    <property type="match status" value="1"/>
</dbReference>
<dbReference type="InterPro" id="IPR022409">
    <property type="entry name" value="PKD/Chitinase_dom"/>
</dbReference>
<dbReference type="Gene3D" id="2.160.20.10">
    <property type="entry name" value="Single-stranded right-handed beta-helix, Pectin lyase-like"/>
    <property type="match status" value="1"/>
</dbReference>
<dbReference type="Proteomes" id="UP000007089">
    <property type="component" value="Chromosome"/>
</dbReference>
<dbReference type="InterPro" id="IPR000601">
    <property type="entry name" value="PKD_dom"/>
</dbReference>
<organism evidence="3 4">
    <name type="scientific">Anaeromyxobacter dehalogenans (strain ATCC BAA-258 / DSM 21875 / 2CP-1)</name>
    <dbReference type="NCBI Taxonomy" id="455488"/>
    <lineage>
        <taxon>Bacteria</taxon>
        <taxon>Pseudomonadati</taxon>
        <taxon>Myxococcota</taxon>
        <taxon>Myxococcia</taxon>
        <taxon>Myxococcales</taxon>
        <taxon>Cystobacterineae</taxon>
        <taxon>Anaeromyxobacteraceae</taxon>
        <taxon>Anaeromyxobacter</taxon>
    </lineage>
</organism>
<keyword evidence="1" id="KW-0732">Signal</keyword>
<evidence type="ECO:0000259" key="2">
    <source>
        <dbReference type="PROSITE" id="PS50093"/>
    </source>
</evidence>
<dbReference type="SMART" id="SM00089">
    <property type="entry name" value="PKD"/>
    <property type="match status" value="1"/>
</dbReference>
<feature type="signal peptide" evidence="1">
    <location>
        <begin position="1"/>
        <end position="26"/>
    </location>
</feature>
<name>B8JFD3_ANAD2</name>
<accession>B8JFD3</accession>
<dbReference type="NCBIfam" id="NF041518">
    <property type="entry name" value="choice_anch_Q"/>
    <property type="match status" value="1"/>
</dbReference>
<dbReference type="EMBL" id="CP001359">
    <property type="protein sequence ID" value="ACL66310.1"/>
    <property type="molecule type" value="Genomic_DNA"/>
</dbReference>
<keyword evidence="4" id="KW-1185">Reference proteome</keyword>
<feature type="domain" description="PKD" evidence="2">
    <location>
        <begin position="81"/>
        <end position="153"/>
    </location>
</feature>
<dbReference type="InterPro" id="IPR059226">
    <property type="entry name" value="Choice_anch_Q_dom"/>
</dbReference>